<dbReference type="InterPro" id="IPR029787">
    <property type="entry name" value="Nucleotide_cyclase"/>
</dbReference>
<dbReference type="NCBIfam" id="TIGR00229">
    <property type="entry name" value="sensory_box"/>
    <property type="match status" value="1"/>
</dbReference>
<evidence type="ECO:0000259" key="3">
    <source>
        <dbReference type="PROSITE" id="PS50112"/>
    </source>
</evidence>
<feature type="domain" description="GGDEF" evidence="4">
    <location>
        <begin position="345"/>
        <end position="478"/>
    </location>
</feature>
<dbReference type="Pfam" id="PF00990">
    <property type="entry name" value="GGDEF"/>
    <property type="match status" value="1"/>
</dbReference>
<evidence type="ECO:0000259" key="4">
    <source>
        <dbReference type="PROSITE" id="PS50887"/>
    </source>
</evidence>
<name>A0A3E1K9A6_9GAMM</name>
<dbReference type="Proteomes" id="UP000260351">
    <property type="component" value="Unassembled WGS sequence"/>
</dbReference>
<feature type="region of interest" description="Disordered" evidence="2">
    <location>
        <begin position="1"/>
        <end position="25"/>
    </location>
</feature>
<dbReference type="InterPro" id="IPR052155">
    <property type="entry name" value="Biofilm_reg_signaling"/>
</dbReference>
<dbReference type="PROSITE" id="PS50887">
    <property type="entry name" value="GGDEF"/>
    <property type="match status" value="1"/>
</dbReference>
<dbReference type="InterPro" id="IPR043128">
    <property type="entry name" value="Rev_trsase/Diguanyl_cyclase"/>
</dbReference>
<dbReference type="PANTHER" id="PTHR44757:SF4">
    <property type="entry name" value="DIGUANYLATE CYCLASE DGCE-RELATED"/>
    <property type="match status" value="1"/>
</dbReference>
<dbReference type="SMART" id="SM00091">
    <property type="entry name" value="PAS"/>
    <property type="match status" value="2"/>
</dbReference>
<evidence type="ECO:0000313" key="5">
    <source>
        <dbReference type="EMBL" id="RFF30671.1"/>
    </source>
</evidence>
<dbReference type="InterPro" id="IPR000160">
    <property type="entry name" value="GGDEF_dom"/>
</dbReference>
<feature type="region of interest" description="Disordered" evidence="2">
    <location>
        <begin position="476"/>
        <end position="513"/>
    </location>
</feature>
<feature type="region of interest" description="Disordered" evidence="2">
    <location>
        <begin position="31"/>
        <end position="50"/>
    </location>
</feature>
<dbReference type="SMART" id="SM00267">
    <property type="entry name" value="GGDEF"/>
    <property type="match status" value="1"/>
</dbReference>
<dbReference type="PROSITE" id="PS50112">
    <property type="entry name" value="PAS"/>
    <property type="match status" value="2"/>
</dbReference>
<dbReference type="GO" id="GO:0003824">
    <property type="term" value="F:catalytic activity"/>
    <property type="evidence" value="ECO:0007669"/>
    <property type="project" value="UniProtKB-ARBA"/>
</dbReference>
<dbReference type="FunFam" id="3.30.70.270:FF:000001">
    <property type="entry name" value="Diguanylate cyclase domain protein"/>
    <property type="match status" value="1"/>
</dbReference>
<feature type="domain" description="PAS" evidence="3">
    <location>
        <begin position="58"/>
        <end position="95"/>
    </location>
</feature>
<sequence>MPDLRSPGYDHHRRHPEQRFDSLASWENEGGSLCQRPAADPADSGDETTGSLTPDYLLLDALPLGVLVTNQDGEITYSNPAIQKLYDVSAAELLGALWYRCTDARDIVSLSAPSVSGNSAGQPGIFEVRMVTASGAEIWTKHSIAVLALQQASGSHIHLIEDISARKAADKARIASQELLATERERARVTLESIGDAVISTDPTGRVTYLNGVAEQLTGWLRDEAIGQPLSRVFDVLDSETGQPIYDPAERAMDRLKVVQMPANGLLQRPDGSQLAIEDSAAPILDKVGRLAGAVVIFRDRRLSRENTARMAHLARHDDLTGLPNRFAFAEHFEQALKLARRHDKRVGVLFIDLDQFKQVNDSLGHKAGDRLLRSVARGMTACVRDTDLVCRHGGDEFVVLLSEIKAPKDAARVAEKLKAAVARPRRTQGCSIGLELSIGISLFPDDGIDMETLMHRADTAMYHAKLNPEKGPCFYHDGMSSRSPDGPGPAQRLGKAGKAAGQRQVGAKRSTS</sequence>
<dbReference type="EMBL" id="QUZK01000033">
    <property type="protein sequence ID" value="RFF30671.1"/>
    <property type="molecule type" value="Genomic_DNA"/>
</dbReference>
<dbReference type="PANTHER" id="PTHR44757">
    <property type="entry name" value="DIGUANYLATE CYCLASE DGCP"/>
    <property type="match status" value="1"/>
</dbReference>
<dbReference type="GO" id="GO:0006355">
    <property type="term" value="P:regulation of DNA-templated transcription"/>
    <property type="evidence" value="ECO:0007669"/>
    <property type="project" value="InterPro"/>
</dbReference>
<dbReference type="NCBIfam" id="TIGR00254">
    <property type="entry name" value="GGDEF"/>
    <property type="match status" value="1"/>
</dbReference>
<comment type="caution">
    <text evidence="5">The sequence shown here is derived from an EMBL/GenBank/DDBJ whole genome shotgun (WGS) entry which is preliminary data.</text>
</comment>
<gene>
    <name evidence="5" type="ORF">DZC52_06985</name>
</gene>
<dbReference type="RefSeq" id="WP_116650412.1">
    <property type="nucleotide sequence ID" value="NZ_QUZK01000033.1"/>
</dbReference>
<dbReference type="OrthoDB" id="9812260at2"/>
<evidence type="ECO:0000256" key="2">
    <source>
        <dbReference type="SAM" id="MobiDB-lite"/>
    </source>
</evidence>
<dbReference type="Pfam" id="PF13426">
    <property type="entry name" value="PAS_9"/>
    <property type="match status" value="1"/>
</dbReference>
<keyword evidence="6" id="KW-1185">Reference proteome</keyword>
<dbReference type="AlphaFoldDB" id="A0A3E1K9A6"/>
<dbReference type="InterPro" id="IPR035965">
    <property type="entry name" value="PAS-like_dom_sf"/>
</dbReference>
<dbReference type="Gene3D" id="3.30.70.270">
    <property type="match status" value="1"/>
</dbReference>
<dbReference type="Gene3D" id="3.30.450.20">
    <property type="entry name" value="PAS domain"/>
    <property type="match status" value="2"/>
</dbReference>
<dbReference type="CDD" id="cd01949">
    <property type="entry name" value="GGDEF"/>
    <property type="match status" value="1"/>
</dbReference>
<dbReference type="CDD" id="cd00130">
    <property type="entry name" value="PAS"/>
    <property type="match status" value="2"/>
</dbReference>
<organism evidence="5 6">
    <name type="scientific">Wenzhouxiangella sediminis</name>
    <dbReference type="NCBI Taxonomy" id="1792836"/>
    <lineage>
        <taxon>Bacteria</taxon>
        <taxon>Pseudomonadati</taxon>
        <taxon>Pseudomonadota</taxon>
        <taxon>Gammaproteobacteria</taxon>
        <taxon>Chromatiales</taxon>
        <taxon>Wenzhouxiangellaceae</taxon>
        <taxon>Wenzhouxiangella</taxon>
    </lineage>
</organism>
<comment type="cofactor">
    <cofactor evidence="1">
        <name>Mg(2+)</name>
        <dbReference type="ChEBI" id="CHEBI:18420"/>
    </cofactor>
</comment>
<dbReference type="InterPro" id="IPR013767">
    <property type="entry name" value="PAS_fold"/>
</dbReference>
<reference evidence="5 6" key="1">
    <citation type="submission" date="2018-08" db="EMBL/GenBank/DDBJ databases">
        <title>Wenzhouxiangella salilacus sp. nov., a novel bacterium isolated from a saline lake in Xinjiang Province, China.</title>
        <authorList>
            <person name="Han S."/>
        </authorList>
    </citation>
    <scope>NUCLEOTIDE SEQUENCE [LARGE SCALE GENOMIC DNA]</scope>
    <source>
        <strain evidence="5 6">XDB06</strain>
    </source>
</reference>
<dbReference type="SUPFAM" id="SSF55073">
    <property type="entry name" value="Nucleotide cyclase"/>
    <property type="match status" value="1"/>
</dbReference>
<feature type="domain" description="PAS" evidence="3">
    <location>
        <begin position="183"/>
        <end position="256"/>
    </location>
</feature>
<evidence type="ECO:0000256" key="1">
    <source>
        <dbReference type="ARBA" id="ARBA00001946"/>
    </source>
</evidence>
<dbReference type="Pfam" id="PF00989">
    <property type="entry name" value="PAS"/>
    <property type="match status" value="1"/>
</dbReference>
<dbReference type="SUPFAM" id="SSF55785">
    <property type="entry name" value="PYP-like sensor domain (PAS domain)"/>
    <property type="match status" value="2"/>
</dbReference>
<accession>A0A3E1K9A6</accession>
<dbReference type="InterPro" id="IPR000014">
    <property type="entry name" value="PAS"/>
</dbReference>
<proteinExistence type="predicted"/>
<protein>
    <submittedName>
        <fullName evidence="5">Diguanylate cyclase</fullName>
    </submittedName>
</protein>
<evidence type="ECO:0000313" key="6">
    <source>
        <dbReference type="Proteomes" id="UP000260351"/>
    </source>
</evidence>